<proteinExistence type="predicted"/>
<dbReference type="InterPro" id="IPR006680">
    <property type="entry name" value="Amidohydro-rel"/>
</dbReference>
<name>A0A0S3Q050_9BRAD</name>
<dbReference type="InterPro" id="IPR052358">
    <property type="entry name" value="Aro_Compnd_Degr_Hydrolases"/>
</dbReference>
<evidence type="ECO:0000313" key="3">
    <source>
        <dbReference type="Proteomes" id="UP000236884"/>
    </source>
</evidence>
<dbReference type="EMBL" id="AP014946">
    <property type="protein sequence ID" value="BAT61553.1"/>
    <property type="molecule type" value="Genomic_DNA"/>
</dbReference>
<dbReference type="EC" id="3.1.1.92" evidence="2"/>
<dbReference type="Proteomes" id="UP000236884">
    <property type="component" value="Chromosome"/>
</dbReference>
<protein>
    <submittedName>
        <fullName evidence="2">4-sulfomuconolactone hydrolase</fullName>
        <ecNumber evidence="2">3.1.1.92</ecNumber>
    </submittedName>
</protein>
<evidence type="ECO:0000259" key="1">
    <source>
        <dbReference type="Pfam" id="PF04909"/>
    </source>
</evidence>
<dbReference type="RefSeq" id="WP_096358236.1">
    <property type="nucleotide sequence ID" value="NZ_AP014946.1"/>
</dbReference>
<evidence type="ECO:0000313" key="2">
    <source>
        <dbReference type="EMBL" id="BAT61553.1"/>
    </source>
</evidence>
<dbReference type="PANTHER" id="PTHR35563">
    <property type="entry name" value="BARREL METAL-DEPENDENT HYDROLASE, PUTATIVE (AFU_ORTHOLOGUE AFUA_1G16240)-RELATED"/>
    <property type="match status" value="1"/>
</dbReference>
<gene>
    <name evidence="2" type="ORF">GJW-30_1_04112</name>
</gene>
<keyword evidence="3" id="KW-1185">Reference proteome</keyword>
<dbReference type="GO" id="GO:0102998">
    <property type="term" value="F:4-sulfomuconolactone hydrolase activity"/>
    <property type="evidence" value="ECO:0007669"/>
    <property type="project" value="UniProtKB-EC"/>
</dbReference>
<reference evidence="2 3" key="1">
    <citation type="submission" date="2015-08" db="EMBL/GenBank/DDBJ databases">
        <title>Investigation of the bacterial diversity of lava forest soil.</title>
        <authorList>
            <person name="Lee J.S."/>
        </authorList>
    </citation>
    <scope>NUCLEOTIDE SEQUENCE [LARGE SCALE GENOMIC DNA]</scope>
    <source>
        <strain evidence="2 3">GJW-30</strain>
    </source>
</reference>
<feature type="domain" description="Amidohydrolase-related" evidence="1">
    <location>
        <begin position="9"/>
        <end position="285"/>
    </location>
</feature>
<dbReference type="Pfam" id="PF04909">
    <property type="entry name" value="Amidohydro_2"/>
    <property type="match status" value="1"/>
</dbReference>
<dbReference type="AlphaFoldDB" id="A0A0S3Q050"/>
<dbReference type="SUPFAM" id="SSF51556">
    <property type="entry name" value="Metallo-dependent hydrolases"/>
    <property type="match status" value="1"/>
</dbReference>
<dbReference type="KEGG" id="vgo:GJW-30_1_04112"/>
<dbReference type="OrthoDB" id="9787654at2"/>
<sequence>MPKHFPNACDCHTHVIGSKTQYPLIAKRAYTPMQAPLADLVAMLTRLKLERVVIVQPSFYGTDNTCTLDAIAELGDLARGVAVLGNDTPNSELDDLHRRGVRGLRVNVATGGTNKPVETIRDGLNAAAKLCARNGWHLQTFIPSSAIAPLAPLFADLPVPIVIDHFGLIAPGEEESAAADALKRLLASGRGWVKLSGTYRITTPPWSGMTALAQALGAANPDQVVWGSDWPHTPGGKSGKPASDREEPFQDIDAQALLDLIDTWFPDETMQRKLLVDNPARLYDF</sequence>
<dbReference type="PANTHER" id="PTHR35563:SF2">
    <property type="entry name" value="BARREL METAL-DEPENDENT HYDROLASE, PUTATIVE (AFU_ORTHOLOGUE AFUA_1G16240)-RELATED"/>
    <property type="match status" value="1"/>
</dbReference>
<dbReference type="InterPro" id="IPR032466">
    <property type="entry name" value="Metal_Hydrolase"/>
</dbReference>
<organism evidence="2 3">
    <name type="scientific">Variibacter gotjawalensis</name>
    <dbReference type="NCBI Taxonomy" id="1333996"/>
    <lineage>
        <taxon>Bacteria</taxon>
        <taxon>Pseudomonadati</taxon>
        <taxon>Pseudomonadota</taxon>
        <taxon>Alphaproteobacteria</taxon>
        <taxon>Hyphomicrobiales</taxon>
        <taxon>Nitrobacteraceae</taxon>
        <taxon>Variibacter</taxon>
    </lineage>
</organism>
<accession>A0A0S3Q050</accession>
<keyword evidence="2" id="KW-0378">Hydrolase</keyword>
<dbReference type="Gene3D" id="3.20.20.140">
    <property type="entry name" value="Metal-dependent hydrolases"/>
    <property type="match status" value="1"/>
</dbReference>